<dbReference type="InterPro" id="IPR019776">
    <property type="entry name" value="Flagellar_basal_body_rod_CS"/>
</dbReference>
<accession>A0A521CD26</accession>
<evidence type="ECO:0000259" key="6">
    <source>
        <dbReference type="Pfam" id="PF06429"/>
    </source>
</evidence>
<dbReference type="Proteomes" id="UP000317315">
    <property type="component" value="Unassembled WGS sequence"/>
</dbReference>
<evidence type="ECO:0000259" key="5">
    <source>
        <dbReference type="Pfam" id="PF00460"/>
    </source>
</evidence>
<evidence type="ECO:0000259" key="7">
    <source>
        <dbReference type="Pfam" id="PF22692"/>
    </source>
</evidence>
<dbReference type="Pfam" id="PF06429">
    <property type="entry name" value="Flg_bbr_C"/>
    <property type="match status" value="1"/>
</dbReference>
<comment type="similarity">
    <text evidence="2 4">Belongs to the flagella basal body rod proteins family.</text>
</comment>
<evidence type="ECO:0000256" key="2">
    <source>
        <dbReference type="ARBA" id="ARBA00009677"/>
    </source>
</evidence>
<keyword evidence="8" id="KW-0282">Flagellum</keyword>
<dbReference type="InterPro" id="IPR012836">
    <property type="entry name" value="FlgF"/>
</dbReference>
<evidence type="ECO:0000256" key="3">
    <source>
        <dbReference type="ARBA" id="ARBA00023143"/>
    </source>
</evidence>
<keyword evidence="8" id="KW-0966">Cell projection</keyword>
<dbReference type="InterPro" id="IPR020013">
    <property type="entry name" value="Flagellar_FlgE/F/G"/>
</dbReference>
<protein>
    <submittedName>
        <fullName evidence="8">Flagellar basal-body rod protein FlgG</fullName>
    </submittedName>
</protein>
<dbReference type="NCBIfam" id="TIGR03506">
    <property type="entry name" value="FlgEFG_subfam"/>
    <property type="match status" value="1"/>
</dbReference>
<evidence type="ECO:0000313" key="8">
    <source>
        <dbReference type="EMBL" id="SMO56701.1"/>
    </source>
</evidence>
<evidence type="ECO:0000256" key="4">
    <source>
        <dbReference type="RuleBase" id="RU362116"/>
    </source>
</evidence>
<comment type="subcellular location">
    <subcellularLocation>
        <location evidence="1 4">Bacterial flagellum basal body</location>
    </subcellularLocation>
</comment>
<keyword evidence="9" id="KW-1185">Reference proteome</keyword>
<dbReference type="InterPro" id="IPR053967">
    <property type="entry name" value="LlgE_F_G-like_D1"/>
</dbReference>
<evidence type="ECO:0000313" key="9">
    <source>
        <dbReference type="Proteomes" id="UP000317315"/>
    </source>
</evidence>
<dbReference type="PANTHER" id="PTHR30435">
    <property type="entry name" value="FLAGELLAR PROTEIN"/>
    <property type="match status" value="1"/>
</dbReference>
<dbReference type="EMBL" id="FXTM01000011">
    <property type="protein sequence ID" value="SMO56701.1"/>
    <property type="molecule type" value="Genomic_DNA"/>
</dbReference>
<dbReference type="SUPFAM" id="SSF117143">
    <property type="entry name" value="Flagellar hook protein flgE"/>
    <property type="match status" value="1"/>
</dbReference>
<dbReference type="PROSITE" id="PS00588">
    <property type="entry name" value="FLAGELLA_BB_ROD"/>
    <property type="match status" value="1"/>
</dbReference>
<gene>
    <name evidence="8" type="ORF">SAMN06269117_11127</name>
</gene>
<dbReference type="GO" id="GO:0071978">
    <property type="term" value="P:bacterial-type flagellum-dependent swarming motility"/>
    <property type="evidence" value="ECO:0007669"/>
    <property type="project" value="TreeGrafter"/>
</dbReference>
<dbReference type="InterPro" id="IPR001444">
    <property type="entry name" value="Flag_bb_rod_N"/>
</dbReference>
<feature type="domain" description="Flagellar basal body rod protein N-terminal" evidence="5">
    <location>
        <begin position="8"/>
        <end position="38"/>
    </location>
</feature>
<dbReference type="PANTHER" id="PTHR30435:SF19">
    <property type="entry name" value="FLAGELLAR BASAL-BODY ROD PROTEIN FLGG"/>
    <property type="match status" value="1"/>
</dbReference>
<dbReference type="InterPro" id="IPR037925">
    <property type="entry name" value="FlgE/F/G-like"/>
</dbReference>
<reference evidence="8 9" key="1">
    <citation type="submission" date="2017-05" db="EMBL/GenBank/DDBJ databases">
        <authorList>
            <person name="Varghese N."/>
            <person name="Submissions S."/>
        </authorList>
    </citation>
    <scope>NUCLEOTIDE SEQUENCE [LARGE SCALE GENOMIC DNA]</scope>
    <source>
        <strain evidence="8 9">DSM 16304</strain>
    </source>
</reference>
<keyword evidence="8" id="KW-0969">Cilium</keyword>
<dbReference type="InterPro" id="IPR010930">
    <property type="entry name" value="Flg_bb/hook_C_dom"/>
</dbReference>
<dbReference type="Pfam" id="PF22692">
    <property type="entry name" value="LlgE_F_G_D1"/>
    <property type="match status" value="1"/>
</dbReference>
<proteinExistence type="inferred from homology"/>
<dbReference type="RefSeq" id="WP_142935385.1">
    <property type="nucleotide sequence ID" value="NZ_FXTM01000011.1"/>
</dbReference>
<organism evidence="8 9">
    <name type="scientific">Balnearium lithotrophicum</name>
    <dbReference type="NCBI Taxonomy" id="223788"/>
    <lineage>
        <taxon>Bacteria</taxon>
        <taxon>Pseudomonadati</taxon>
        <taxon>Aquificota</taxon>
        <taxon>Aquificia</taxon>
        <taxon>Desulfurobacteriales</taxon>
        <taxon>Desulfurobacteriaceae</taxon>
        <taxon>Balnearium</taxon>
    </lineage>
</organism>
<evidence type="ECO:0000256" key="1">
    <source>
        <dbReference type="ARBA" id="ARBA00004117"/>
    </source>
</evidence>
<keyword evidence="3 4" id="KW-0975">Bacterial flagellum</keyword>
<name>A0A521CD26_9BACT</name>
<dbReference type="Pfam" id="PF00460">
    <property type="entry name" value="Flg_bb_rod"/>
    <property type="match status" value="1"/>
</dbReference>
<dbReference type="NCBIfam" id="TIGR02490">
    <property type="entry name" value="flgF"/>
    <property type="match status" value="1"/>
</dbReference>
<dbReference type="GO" id="GO:0030694">
    <property type="term" value="C:bacterial-type flagellum basal body, rod"/>
    <property type="evidence" value="ECO:0007669"/>
    <property type="project" value="InterPro"/>
</dbReference>
<feature type="domain" description="Flagellar basal-body/hook protein C-terminal" evidence="6">
    <location>
        <begin position="191"/>
        <end position="226"/>
    </location>
</feature>
<sequence>MALTVQSLYILASGAERAKEQLDIVSNNVANVDTPGFKKILMEEFSQHIPKNRGDAYNLMVFPRFKRTDVILSQGALRKTGNPLDLALKGSGFFAVKGKSGEIYTRNGHFFVDSDGKLVDQNGNPVLDISGKEIFLTESEKITVTSDGEVYEGNRKVGILKIVDFQKVKPLGDSYYQGIGTPMATDAKILQGFLENSNVSPIKEMVELIEAQRRFEIYGNLMRALDYVNVKSTEIGKL</sequence>
<feature type="domain" description="Flagellar hook protein FlgE/F/G-like D1" evidence="7">
    <location>
        <begin position="87"/>
        <end position="151"/>
    </location>
</feature>
<dbReference type="OrthoDB" id="9804559at2"/>
<dbReference type="AlphaFoldDB" id="A0A521CD26"/>